<keyword evidence="4 7" id="KW-0812">Transmembrane</keyword>
<proteinExistence type="predicted"/>
<dbReference type="PANTHER" id="PTHR43045:SF1">
    <property type="entry name" value="SHIKIMATE TRANSPORTER"/>
    <property type="match status" value="1"/>
</dbReference>
<evidence type="ECO:0000256" key="1">
    <source>
        <dbReference type="ARBA" id="ARBA00004651"/>
    </source>
</evidence>
<dbReference type="SUPFAM" id="SSF103473">
    <property type="entry name" value="MFS general substrate transporter"/>
    <property type="match status" value="1"/>
</dbReference>
<protein>
    <submittedName>
        <fullName evidence="9">MFS transporter</fullName>
    </submittedName>
</protein>
<keyword evidence="6 7" id="KW-0472">Membrane</keyword>
<dbReference type="RefSeq" id="WP_198248089.1">
    <property type="nucleotide sequence ID" value="NZ_CP061169.1"/>
</dbReference>
<evidence type="ECO:0000256" key="5">
    <source>
        <dbReference type="ARBA" id="ARBA00022989"/>
    </source>
</evidence>
<evidence type="ECO:0000313" key="9">
    <source>
        <dbReference type="EMBL" id="QPZ38351.1"/>
    </source>
</evidence>
<dbReference type="PROSITE" id="PS00217">
    <property type="entry name" value="SUGAR_TRANSPORT_2"/>
    <property type="match status" value="2"/>
</dbReference>
<keyword evidence="5 7" id="KW-1133">Transmembrane helix</keyword>
<evidence type="ECO:0000256" key="7">
    <source>
        <dbReference type="SAM" id="Phobius"/>
    </source>
</evidence>
<keyword evidence="10" id="KW-1185">Reference proteome</keyword>
<evidence type="ECO:0000256" key="2">
    <source>
        <dbReference type="ARBA" id="ARBA00022448"/>
    </source>
</evidence>
<feature type="transmembrane region" description="Helical" evidence="7">
    <location>
        <begin position="33"/>
        <end position="57"/>
    </location>
</feature>
<evidence type="ECO:0000259" key="8">
    <source>
        <dbReference type="PROSITE" id="PS50850"/>
    </source>
</evidence>
<feature type="domain" description="Major facilitator superfamily (MFS) profile" evidence="8">
    <location>
        <begin position="1"/>
        <end position="406"/>
    </location>
</feature>
<feature type="transmembrane region" description="Helical" evidence="7">
    <location>
        <begin position="380"/>
        <end position="401"/>
    </location>
</feature>
<dbReference type="InterPro" id="IPR036259">
    <property type="entry name" value="MFS_trans_sf"/>
</dbReference>
<dbReference type="InterPro" id="IPR020846">
    <property type="entry name" value="MFS_dom"/>
</dbReference>
<evidence type="ECO:0000256" key="4">
    <source>
        <dbReference type="ARBA" id="ARBA00022692"/>
    </source>
</evidence>
<evidence type="ECO:0000256" key="6">
    <source>
        <dbReference type="ARBA" id="ARBA00023136"/>
    </source>
</evidence>
<sequence>MIGNTIEFYDFSVYGTLTAVVFGRLFFATDDPFLTSFLAFGTFAVGFLSRPIGGMIFGHLGDKYGRKPVLVASLLTMGIATTLMGALPTLAQAGIVAPILLVVLRFIQGFGIGGEWGGATTLMMESTPAKRRGFFGAAVQTGSGMGIILATGLVTLLFVVLTPEQINAWGWRIPLLFSIVLVVIGLIVRSHIEESPDFARREASATIAKTPLLEALARHWKMVLVAIGMYIAVAAFGFTQGVFFINYLINGADFPQYLATIANLVAAVTYLVATLIGGLLSDRFGRPVVYLVGGVLLIPASFIMFGSGMTGSVPIVMIAMAIVGLFSGIAYGAQASLFFELFPARVRYTGVSLGFQIAAVLGGGLSPLIASSLVEATGSVMSVAIYISALSLLLVVCTLVAPRVLEAEKKRSGELDRERTNEGKA</sequence>
<feature type="transmembrane region" description="Helical" evidence="7">
    <location>
        <begin position="7"/>
        <end position="27"/>
    </location>
</feature>
<dbReference type="PANTHER" id="PTHR43045">
    <property type="entry name" value="SHIKIMATE TRANSPORTER"/>
    <property type="match status" value="1"/>
</dbReference>
<feature type="transmembrane region" description="Helical" evidence="7">
    <location>
        <begin position="93"/>
        <end position="113"/>
    </location>
</feature>
<keyword evidence="3" id="KW-1003">Cell membrane</keyword>
<evidence type="ECO:0000313" key="10">
    <source>
        <dbReference type="Proteomes" id="UP000662814"/>
    </source>
</evidence>
<name>A0ABX6YHR2_9MICO</name>
<feature type="transmembrane region" description="Helical" evidence="7">
    <location>
        <begin position="69"/>
        <end position="87"/>
    </location>
</feature>
<dbReference type="Pfam" id="PF07690">
    <property type="entry name" value="MFS_1"/>
    <property type="match status" value="1"/>
</dbReference>
<feature type="transmembrane region" description="Helical" evidence="7">
    <location>
        <begin position="351"/>
        <end position="374"/>
    </location>
</feature>
<feature type="transmembrane region" description="Helical" evidence="7">
    <location>
        <begin position="315"/>
        <end position="339"/>
    </location>
</feature>
<organism evidence="9 10">
    <name type="scientific">Paramicrobacterium chengjingii</name>
    <dbReference type="NCBI Taxonomy" id="2769067"/>
    <lineage>
        <taxon>Bacteria</taxon>
        <taxon>Bacillati</taxon>
        <taxon>Actinomycetota</taxon>
        <taxon>Actinomycetes</taxon>
        <taxon>Micrococcales</taxon>
        <taxon>Microbacteriaceae</taxon>
        <taxon>Paramicrobacterium</taxon>
    </lineage>
</organism>
<feature type="transmembrane region" description="Helical" evidence="7">
    <location>
        <begin position="173"/>
        <end position="192"/>
    </location>
</feature>
<keyword evidence="2" id="KW-0813">Transport</keyword>
<dbReference type="InterPro" id="IPR011701">
    <property type="entry name" value="MFS"/>
</dbReference>
<comment type="subcellular location">
    <subcellularLocation>
        <location evidence="1">Cell membrane</location>
        <topology evidence="1">Multi-pass membrane protein</topology>
    </subcellularLocation>
</comment>
<feature type="transmembrane region" description="Helical" evidence="7">
    <location>
        <begin position="288"/>
        <end position="309"/>
    </location>
</feature>
<dbReference type="Proteomes" id="UP000662814">
    <property type="component" value="Chromosome"/>
</dbReference>
<gene>
    <name evidence="9" type="ORF">HCR76_16450</name>
</gene>
<feature type="transmembrane region" description="Helical" evidence="7">
    <location>
        <begin position="261"/>
        <end position="281"/>
    </location>
</feature>
<evidence type="ECO:0000256" key="3">
    <source>
        <dbReference type="ARBA" id="ARBA00022475"/>
    </source>
</evidence>
<accession>A0ABX6YHR2</accession>
<reference evidence="9 10" key="1">
    <citation type="submission" date="2020-12" db="EMBL/GenBank/DDBJ databases">
        <title>Microbacterium sp. HY060.</title>
        <authorList>
            <person name="Zhou J."/>
        </authorList>
    </citation>
    <scope>NUCLEOTIDE SEQUENCE [LARGE SCALE GENOMIC DNA]</scope>
    <source>
        <strain evidence="9 10">HY60</strain>
    </source>
</reference>
<dbReference type="Gene3D" id="1.20.1250.20">
    <property type="entry name" value="MFS general substrate transporter like domains"/>
    <property type="match status" value="2"/>
</dbReference>
<feature type="transmembrane region" description="Helical" evidence="7">
    <location>
        <begin position="223"/>
        <end position="249"/>
    </location>
</feature>
<feature type="transmembrane region" description="Helical" evidence="7">
    <location>
        <begin position="134"/>
        <end position="161"/>
    </location>
</feature>
<dbReference type="InterPro" id="IPR005829">
    <property type="entry name" value="Sugar_transporter_CS"/>
</dbReference>
<dbReference type="PROSITE" id="PS50850">
    <property type="entry name" value="MFS"/>
    <property type="match status" value="1"/>
</dbReference>
<dbReference type="EMBL" id="CP061169">
    <property type="protein sequence ID" value="QPZ38351.1"/>
    <property type="molecule type" value="Genomic_DNA"/>
</dbReference>